<dbReference type="PANTHER" id="PTHR42833">
    <property type="entry name" value="URIDYLATE KINASE"/>
    <property type="match status" value="1"/>
</dbReference>
<evidence type="ECO:0000256" key="3">
    <source>
        <dbReference type="ARBA" id="ARBA00012899"/>
    </source>
</evidence>
<dbReference type="Pfam" id="PF00696">
    <property type="entry name" value="AA_kinase"/>
    <property type="match status" value="1"/>
</dbReference>
<reference evidence="11 12" key="2">
    <citation type="journal article" date="2010" name="BMC Genomics">
        <title>The genome of Geobacter bemidjiensis, exemplar for the subsurface clade of Geobacter species that predominate in Fe(III)-reducing subsurface environments.</title>
        <authorList>
            <person name="Aklujkar M."/>
            <person name="Young N.D."/>
            <person name="Holmes D."/>
            <person name="Chavan M."/>
            <person name="Risso C."/>
            <person name="Kiss H.E."/>
            <person name="Han C.S."/>
            <person name="Land M.L."/>
            <person name="Lovley D.R."/>
        </authorList>
    </citation>
    <scope>NUCLEOTIDE SEQUENCE [LARGE SCALE GENOMIC DNA]</scope>
    <source>
        <strain evidence="12">ATCC BAA-1014 / DSM 16622 / JCM 12645 / Bem</strain>
    </source>
</reference>
<dbReference type="GO" id="GO:0030151">
    <property type="term" value="F:molybdenum ion binding"/>
    <property type="evidence" value="ECO:0007669"/>
    <property type="project" value="InterPro"/>
</dbReference>
<dbReference type="AlphaFoldDB" id="B5EH97"/>
<dbReference type="Proteomes" id="UP000008825">
    <property type="component" value="Chromosome"/>
</dbReference>
<dbReference type="RefSeq" id="WP_012531055.1">
    <property type="nucleotide sequence ID" value="NC_011146.1"/>
</dbReference>
<dbReference type="PIRSF" id="PIRSF039097">
    <property type="entry name" value="MoSto_subunit"/>
    <property type="match status" value="1"/>
</dbReference>
<keyword evidence="7" id="KW-0067">ATP-binding</keyword>
<dbReference type="InterPro" id="IPR036393">
    <property type="entry name" value="AceGlu_kinase-like_sf"/>
</dbReference>
<dbReference type="eggNOG" id="COG0528">
    <property type="taxonomic scope" value="Bacteria"/>
</dbReference>
<dbReference type="GO" id="GO:0005737">
    <property type="term" value="C:cytoplasm"/>
    <property type="evidence" value="ECO:0007669"/>
    <property type="project" value="InterPro"/>
</dbReference>
<feature type="domain" description="Aspartate/glutamate/uridylate kinase" evidence="10">
    <location>
        <begin position="37"/>
        <end position="246"/>
    </location>
</feature>
<dbReference type="SUPFAM" id="SSF53633">
    <property type="entry name" value="Carbamate kinase-like"/>
    <property type="match status" value="1"/>
</dbReference>
<evidence type="ECO:0000313" key="11">
    <source>
        <dbReference type="EMBL" id="ACH39633.1"/>
    </source>
</evidence>
<keyword evidence="12" id="KW-1185">Reference proteome</keyword>
<comment type="pathway">
    <text evidence="1">Pyrimidine metabolism; CTP biosynthesis via de novo pathway; UDP from UMP (UMPK route): step 1/1.</text>
</comment>
<dbReference type="KEGG" id="gbm:Gbem_2625"/>
<dbReference type="PANTHER" id="PTHR42833:SF4">
    <property type="entry name" value="URIDYLATE KINASE PUMPKIN, CHLOROPLASTIC"/>
    <property type="match status" value="1"/>
</dbReference>
<dbReference type="OrthoDB" id="581602at2"/>
<accession>B5EH97</accession>
<evidence type="ECO:0000259" key="10">
    <source>
        <dbReference type="Pfam" id="PF00696"/>
    </source>
</evidence>
<dbReference type="HOGENOM" id="CLU_1008069_0_0_7"/>
<dbReference type="GO" id="GO:0006225">
    <property type="term" value="P:UDP biosynthetic process"/>
    <property type="evidence" value="ECO:0007669"/>
    <property type="project" value="TreeGrafter"/>
</dbReference>
<evidence type="ECO:0000256" key="8">
    <source>
        <dbReference type="ARBA" id="ARBA00022975"/>
    </source>
</evidence>
<dbReference type="GO" id="GO:0033862">
    <property type="term" value="F:UMP kinase activity"/>
    <property type="evidence" value="ECO:0007669"/>
    <property type="project" value="UniProtKB-EC"/>
</dbReference>
<evidence type="ECO:0000256" key="5">
    <source>
        <dbReference type="ARBA" id="ARBA00022741"/>
    </source>
</evidence>
<comment type="similarity">
    <text evidence="2">Belongs to the UMP kinase family.</text>
</comment>
<dbReference type="EC" id="2.7.4.22" evidence="3"/>
<evidence type="ECO:0000256" key="1">
    <source>
        <dbReference type="ARBA" id="ARBA00004791"/>
    </source>
</evidence>
<reference evidence="11 12" key="1">
    <citation type="submission" date="2008-07" db="EMBL/GenBank/DDBJ databases">
        <title>Complete sequence of Geobacter bemidjiensis BEM.</title>
        <authorList>
            <consortium name="US DOE Joint Genome Institute"/>
            <person name="Lucas S."/>
            <person name="Copeland A."/>
            <person name="Lapidus A."/>
            <person name="Glavina del Rio T."/>
            <person name="Dalin E."/>
            <person name="Tice H."/>
            <person name="Bruce D."/>
            <person name="Goodwin L."/>
            <person name="Pitluck S."/>
            <person name="Kiss H."/>
            <person name="Brettin T."/>
            <person name="Detter J.C."/>
            <person name="Han C."/>
            <person name="Kuske C.R."/>
            <person name="Schmutz J."/>
            <person name="Larimer F."/>
            <person name="Land M."/>
            <person name="Hauser L."/>
            <person name="Kyrpides N."/>
            <person name="Lykidis A."/>
            <person name="Lovley D."/>
            <person name="Richardson P."/>
        </authorList>
    </citation>
    <scope>NUCLEOTIDE SEQUENCE [LARGE SCALE GENOMIC DNA]</scope>
    <source>
        <strain evidence="12">ATCC BAA-1014 / DSM 16622 / JCM 12645 / Bem</strain>
    </source>
</reference>
<evidence type="ECO:0000256" key="2">
    <source>
        <dbReference type="ARBA" id="ARBA00007614"/>
    </source>
</evidence>
<dbReference type="Gene3D" id="3.40.1160.10">
    <property type="entry name" value="Acetylglutamate kinase-like"/>
    <property type="match status" value="1"/>
</dbReference>
<dbReference type="EMBL" id="CP001124">
    <property type="protein sequence ID" value="ACH39633.1"/>
    <property type="molecule type" value="Genomic_DNA"/>
</dbReference>
<evidence type="ECO:0000256" key="9">
    <source>
        <dbReference type="ARBA" id="ARBA00032092"/>
    </source>
</evidence>
<evidence type="ECO:0000256" key="4">
    <source>
        <dbReference type="ARBA" id="ARBA00022679"/>
    </source>
</evidence>
<dbReference type="InterPro" id="IPR030669">
    <property type="entry name" value="MoSto_subunit_alpha/beta"/>
</dbReference>
<proteinExistence type="inferred from homology"/>
<sequence>MAERHEIESHLKGETLVRKGLRHRADGTPTLRLVPDLNVVKIGGHGLIDYGSQVVFPVMQEIGELSQEHKLMVVTGGGVRVRHILDIGIDLGMPTGVLAELAGKISEQNAEIVTLLLSKWGGTRVKTGELLDLPTLLHLKLLPVIHGTPPYGLYEHPPEAGLIPPHRTDTGALLMAEVLGARSCILVKNVDGLFTEDPRVNPKAELIEEITVSELIKRDMEDMVLERKMLYLLRDMVNVREIRIVNGHKPGNIGRAIRGEKVGSVITV</sequence>
<organism evidence="11 12">
    <name type="scientific">Citrifermentans bemidjiense (strain ATCC BAA-1014 / DSM 16622 / JCM 12645 / Bem)</name>
    <name type="common">Geobacter bemidjiensis</name>
    <dbReference type="NCBI Taxonomy" id="404380"/>
    <lineage>
        <taxon>Bacteria</taxon>
        <taxon>Pseudomonadati</taxon>
        <taxon>Thermodesulfobacteriota</taxon>
        <taxon>Desulfuromonadia</taxon>
        <taxon>Geobacterales</taxon>
        <taxon>Geobacteraceae</taxon>
        <taxon>Citrifermentans</taxon>
    </lineage>
</organism>
<evidence type="ECO:0000313" key="12">
    <source>
        <dbReference type="Proteomes" id="UP000008825"/>
    </source>
</evidence>
<dbReference type="InterPro" id="IPR001048">
    <property type="entry name" value="Asp/Glu/Uridylate_kinase"/>
</dbReference>
<keyword evidence="4" id="KW-0808">Transferase</keyword>
<dbReference type="GO" id="GO:0005524">
    <property type="term" value="F:ATP binding"/>
    <property type="evidence" value="ECO:0007669"/>
    <property type="project" value="UniProtKB-KW"/>
</dbReference>
<dbReference type="STRING" id="404380.Gbem_2625"/>
<gene>
    <name evidence="11" type="ordered locus">Gbem_2625</name>
</gene>
<protein>
    <recommendedName>
        <fullName evidence="3">UMP kinase</fullName>
        <ecNumber evidence="3">2.7.4.22</ecNumber>
    </recommendedName>
    <alternativeName>
        <fullName evidence="9">Uridine monophosphate kinase</fullName>
    </alternativeName>
</protein>
<evidence type="ECO:0000256" key="6">
    <source>
        <dbReference type="ARBA" id="ARBA00022777"/>
    </source>
</evidence>
<keyword evidence="8" id="KW-0665">Pyrimidine biosynthesis</keyword>
<name>B5EH97_CITBB</name>
<keyword evidence="6" id="KW-0418">Kinase</keyword>
<evidence type="ECO:0000256" key="7">
    <source>
        <dbReference type="ARBA" id="ARBA00022840"/>
    </source>
</evidence>
<keyword evidence="5" id="KW-0547">Nucleotide-binding</keyword>